<protein>
    <submittedName>
        <fullName evidence="1">Uncharacterized protein</fullName>
    </submittedName>
</protein>
<accession>A0A7Y4JX71</accession>
<organism evidence="1 2">
    <name type="scientific">Corallococcus exercitus</name>
    <dbReference type="NCBI Taxonomy" id="2316736"/>
    <lineage>
        <taxon>Bacteria</taxon>
        <taxon>Pseudomonadati</taxon>
        <taxon>Myxococcota</taxon>
        <taxon>Myxococcia</taxon>
        <taxon>Myxococcales</taxon>
        <taxon>Cystobacterineae</taxon>
        <taxon>Myxococcaceae</taxon>
        <taxon>Corallococcus</taxon>
    </lineage>
</organism>
<comment type="caution">
    <text evidence="1">The sequence shown here is derived from an EMBL/GenBank/DDBJ whole genome shotgun (WGS) entry which is preliminary data.</text>
</comment>
<gene>
    <name evidence="1" type="ORF">HNS30_22765</name>
</gene>
<dbReference type="EMBL" id="JABFJW010000187">
    <property type="protein sequence ID" value="NOK11867.1"/>
    <property type="molecule type" value="Genomic_DNA"/>
</dbReference>
<name>A0A7Y4JX71_9BACT</name>
<dbReference type="Proteomes" id="UP000528460">
    <property type="component" value="Unassembled WGS sequence"/>
</dbReference>
<reference evidence="1 2" key="1">
    <citation type="submission" date="2020-05" db="EMBL/GenBank/DDBJ databases">
        <authorList>
            <person name="Whitworth D."/>
        </authorList>
    </citation>
    <scope>NUCLEOTIDE SEQUENCE [LARGE SCALE GENOMIC DNA]</scope>
    <source>
        <strain evidence="1 2">CA046A</strain>
    </source>
</reference>
<proteinExistence type="predicted"/>
<dbReference type="RefSeq" id="WP_171417867.1">
    <property type="nucleotide sequence ID" value="NZ_JABFJW010000187.1"/>
</dbReference>
<evidence type="ECO:0000313" key="1">
    <source>
        <dbReference type="EMBL" id="NOK11867.1"/>
    </source>
</evidence>
<sequence>MIPARECKYRTLTAVLLQPPETKEPHEPTRQALRVMLRAPDGQYGIDGDTLSTPERTRTLVDNTHDCDR</sequence>
<dbReference type="AlphaFoldDB" id="A0A7Y4JX71"/>
<evidence type="ECO:0000313" key="2">
    <source>
        <dbReference type="Proteomes" id="UP000528460"/>
    </source>
</evidence>